<organism evidence="1 2">
    <name type="scientific">Triangularia setosa</name>
    <dbReference type="NCBI Taxonomy" id="2587417"/>
    <lineage>
        <taxon>Eukaryota</taxon>
        <taxon>Fungi</taxon>
        <taxon>Dikarya</taxon>
        <taxon>Ascomycota</taxon>
        <taxon>Pezizomycotina</taxon>
        <taxon>Sordariomycetes</taxon>
        <taxon>Sordariomycetidae</taxon>
        <taxon>Sordariales</taxon>
        <taxon>Podosporaceae</taxon>
        <taxon>Triangularia</taxon>
    </lineage>
</organism>
<accession>A0AAN6WAC7</accession>
<reference evidence="1" key="2">
    <citation type="submission" date="2023-05" db="EMBL/GenBank/DDBJ databases">
        <authorList>
            <consortium name="Lawrence Berkeley National Laboratory"/>
            <person name="Steindorff A."/>
            <person name="Hensen N."/>
            <person name="Bonometti L."/>
            <person name="Westerberg I."/>
            <person name="Brannstrom I.O."/>
            <person name="Guillou S."/>
            <person name="Cros-Aarteil S."/>
            <person name="Calhoun S."/>
            <person name="Haridas S."/>
            <person name="Kuo A."/>
            <person name="Mondo S."/>
            <person name="Pangilinan J."/>
            <person name="Riley R."/>
            <person name="Labutti K."/>
            <person name="Andreopoulos B."/>
            <person name="Lipzen A."/>
            <person name="Chen C."/>
            <person name="Yanf M."/>
            <person name="Daum C."/>
            <person name="Ng V."/>
            <person name="Clum A."/>
            <person name="Ohm R."/>
            <person name="Martin F."/>
            <person name="Silar P."/>
            <person name="Natvig D."/>
            <person name="Lalanne C."/>
            <person name="Gautier V."/>
            <person name="Ament-Velasquez S.L."/>
            <person name="Kruys A."/>
            <person name="Hutchinson M.I."/>
            <person name="Powell A.J."/>
            <person name="Barry K."/>
            <person name="Miller A.N."/>
            <person name="Grigoriev I.V."/>
            <person name="Debuchy R."/>
            <person name="Gladieux P."/>
            <person name="Thoren M.H."/>
            <person name="Johannesson H."/>
        </authorList>
    </citation>
    <scope>NUCLEOTIDE SEQUENCE</scope>
    <source>
        <strain evidence="1">CBS 892.96</strain>
    </source>
</reference>
<dbReference type="AlphaFoldDB" id="A0AAN6WAC7"/>
<keyword evidence="2" id="KW-1185">Reference proteome</keyword>
<sequence>MYLNGSIGLSTTRQPARHLACCLLFVVCLTLGIKTVWGLTSATWPRIPPRYYATMDFILEDVEWPTNHPDYRHGNIPSRLGHWLLR</sequence>
<gene>
    <name evidence="1" type="ORF">QBC36DRAFT_325215</name>
</gene>
<reference evidence="1" key="1">
    <citation type="journal article" date="2023" name="Mol. Phylogenet. Evol.">
        <title>Genome-scale phylogeny and comparative genomics of the fungal order Sordariales.</title>
        <authorList>
            <person name="Hensen N."/>
            <person name="Bonometti L."/>
            <person name="Westerberg I."/>
            <person name="Brannstrom I.O."/>
            <person name="Guillou S."/>
            <person name="Cros-Aarteil S."/>
            <person name="Calhoun S."/>
            <person name="Haridas S."/>
            <person name="Kuo A."/>
            <person name="Mondo S."/>
            <person name="Pangilinan J."/>
            <person name="Riley R."/>
            <person name="LaButti K."/>
            <person name="Andreopoulos B."/>
            <person name="Lipzen A."/>
            <person name="Chen C."/>
            <person name="Yan M."/>
            <person name="Daum C."/>
            <person name="Ng V."/>
            <person name="Clum A."/>
            <person name="Steindorff A."/>
            <person name="Ohm R.A."/>
            <person name="Martin F."/>
            <person name="Silar P."/>
            <person name="Natvig D.O."/>
            <person name="Lalanne C."/>
            <person name="Gautier V."/>
            <person name="Ament-Velasquez S.L."/>
            <person name="Kruys A."/>
            <person name="Hutchinson M.I."/>
            <person name="Powell A.J."/>
            <person name="Barry K."/>
            <person name="Miller A.N."/>
            <person name="Grigoriev I.V."/>
            <person name="Debuchy R."/>
            <person name="Gladieux P."/>
            <person name="Hiltunen Thoren M."/>
            <person name="Johannesson H."/>
        </authorList>
    </citation>
    <scope>NUCLEOTIDE SEQUENCE</scope>
    <source>
        <strain evidence="1">CBS 892.96</strain>
    </source>
</reference>
<evidence type="ECO:0000313" key="1">
    <source>
        <dbReference type="EMBL" id="KAK4178319.1"/>
    </source>
</evidence>
<comment type="caution">
    <text evidence="1">The sequence shown here is derived from an EMBL/GenBank/DDBJ whole genome shotgun (WGS) entry which is preliminary data.</text>
</comment>
<name>A0AAN6WAC7_9PEZI</name>
<evidence type="ECO:0000313" key="2">
    <source>
        <dbReference type="Proteomes" id="UP001302321"/>
    </source>
</evidence>
<dbReference type="Proteomes" id="UP001302321">
    <property type="component" value="Unassembled WGS sequence"/>
</dbReference>
<dbReference type="EMBL" id="MU866142">
    <property type="protein sequence ID" value="KAK4178319.1"/>
    <property type="molecule type" value="Genomic_DNA"/>
</dbReference>
<proteinExistence type="predicted"/>
<protein>
    <submittedName>
        <fullName evidence="1">Uncharacterized protein</fullName>
    </submittedName>
</protein>